<accession>A0ABQ9HAF0</accession>
<reference evidence="1 2" key="1">
    <citation type="submission" date="2023-02" db="EMBL/GenBank/DDBJ databases">
        <title>LHISI_Scaffold_Assembly.</title>
        <authorList>
            <person name="Stuart O.P."/>
            <person name="Cleave R."/>
            <person name="Magrath M.J.L."/>
            <person name="Mikheyev A.S."/>
        </authorList>
    </citation>
    <scope>NUCLEOTIDE SEQUENCE [LARGE SCALE GENOMIC DNA]</scope>
    <source>
        <strain evidence="1">Daus_M_001</strain>
        <tissue evidence="1">Leg muscle</tissue>
    </source>
</reference>
<dbReference type="Proteomes" id="UP001159363">
    <property type="component" value="Chromosome 5"/>
</dbReference>
<keyword evidence="2" id="KW-1185">Reference proteome</keyword>
<proteinExistence type="predicted"/>
<evidence type="ECO:0000313" key="1">
    <source>
        <dbReference type="EMBL" id="KAJ8881078.1"/>
    </source>
</evidence>
<gene>
    <name evidence="1" type="ORF">PR048_017551</name>
</gene>
<name>A0ABQ9HAF0_9NEOP</name>
<dbReference type="Gene3D" id="2.120.10.30">
    <property type="entry name" value="TolB, C-terminal domain"/>
    <property type="match status" value="1"/>
</dbReference>
<organism evidence="1 2">
    <name type="scientific">Dryococelus australis</name>
    <dbReference type="NCBI Taxonomy" id="614101"/>
    <lineage>
        <taxon>Eukaryota</taxon>
        <taxon>Metazoa</taxon>
        <taxon>Ecdysozoa</taxon>
        <taxon>Arthropoda</taxon>
        <taxon>Hexapoda</taxon>
        <taxon>Insecta</taxon>
        <taxon>Pterygota</taxon>
        <taxon>Neoptera</taxon>
        <taxon>Polyneoptera</taxon>
        <taxon>Phasmatodea</taxon>
        <taxon>Verophasmatodea</taxon>
        <taxon>Anareolatae</taxon>
        <taxon>Phasmatidae</taxon>
        <taxon>Eurycanthinae</taxon>
        <taxon>Dryococelus</taxon>
    </lineage>
</organism>
<dbReference type="EMBL" id="JARBHB010000006">
    <property type="protein sequence ID" value="KAJ8881078.1"/>
    <property type="molecule type" value="Genomic_DNA"/>
</dbReference>
<dbReference type="InterPro" id="IPR011042">
    <property type="entry name" value="6-blade_b-propeller_TolB-like"/>
</dbReference>
<comment type="caution">
    <text evidence="1">The sequence shown here is derived from an EMBL/GenBank/DDBJ whole genome shotgun (WGS) entry which is preliminary data.</text>
</comment>
<protein>
    <submittedName>
        <fullName evidence="1">Uncharacterized protein</fullName>
    </submittedName>
</protein>
<sequence length="91" mass="9904">MASLSFSYLTALSVVESWPTSQKQLGQLSAVDVDKNGSVLVFHRGDRVWNLGTFSPDNKYLHEDLGPITDNTIVIFNSSTGEIVKEVGSGM</sequence>
<evidence type="ECO:0000313" key="2">
    <source>
        <dbReference type="Proteomes" id="UP001159363"/>
    </source>
</evidence>